<name>A0ABY5DP31_9ACTN</name>
<dbReference type="SMART" id="SM00382">
    <property type="entry name" value="AAA"/>
    <property type="match status" value="1"/>
</dbReference>
<keyword evidence="2" id="KW-0813">Transport</keyword>
<evidence type="ECO:0000313" key="6">
    <source>
        <dbReference type="EMBL" id="UTI62812.1"/>
    </source>
</evidence>
<evidence type="ECO:0000256" key="1">
    <source>
        <dbReference type="ARBA" id="ARBA00005417"/>
    </source>
</evidence>
<evidence type="ECO:0000256" key="2">
    <source>
        <dbReference type="ARBA" id="ARBA00022448"/>
    </source>
</evidence>
<dbReference type="EMBL" id="CP098502">
    <property type="protein sequence ID" value="UTI62812.1"/>
    <property type="molecule type" value="Genomic_DNA"/>
</dbReference>
<proteinExistence type="inferred from homology"/>
<dbReference type="InterPro" id="IPR003593">
    <property type="entry name" value="AAA+_ATPase"/>
</dbReference>
<gene>
    <name evidence="6" type="ORF">NBH00_15755</name>
</gene>
<dbReference type="PROSITE" id="PS00211">
    <property type="entry name" value="ABC_TRANSPORTER_1"/>
    <property type="match status" value="1"/>
</dbReference>
<dbReference type="Proteomes" id="UP001056035">
    <property type="component" value="Chromosome"/>
</dbReference>
<keyword evidence="7" id="KW-1185">Reference proteome</keyword>
<dbReference type="InterPro" id="IPR003439">
    <property type="entry name" value="ABC_transporter-like_ATP-bd"/>
</dbReference>
<feature type="domain" description="ABC transporter" evidence="5">
    <location>
        <begin position="21"/>
        <end position="256"/>
    </location>
</feature>
<evidence type="ECO:0000256" key="4">
    <source>
        <dbReference type="ARBA" id="ARBA00022840"/>
    </source>
</evidence>
<accession>A0ABY5DP31</accession>
<dbReference type="Gene3D" id="3.40.50.300">
    <property type="entry name" value="P-loop containing nucleotide triphosphate hydrolases"/>
    <property type="match status" value="1"/>
</dbReference>
<dbReference type="RefSeq" id="WP_254569547.1">
    <property type="nucleotide sequence ID" value="NZ_CP098502.1"/>
</dbReference>
<evidence type="ECO:0000259" key="5">
    <source>
        <dbReference type="PROSITE" id="PS50893"/>
    </source>
</evidence>
<dbReference type="PANTHER" id="PTHR43117">
    <property type="entry name" value="OSMOPROTECTANT IMPORT ATP-BINDING PROTEIN OSMV"/>
    <property type="match status" value="1"/>
</dbReference>
<dbReference type="Pfam" id="PF00005">
    <property type="entry name" value="ABC_tran"/>
    <property type="match status" value="1"/>
</dbReference>
<dbReference type="InterPro" id="IPR017871">
    <property type="entry name" value="ABC_transporter-like_CS"/>
</dbReference>
<keyword evidence="3" id="KW-0547">Nucleotide-binding</keyword>
<dbReference type="PANTHER" id="PTHR43117:SF4">
    <property type="entry name" value="OSMOPROTECTANT IMPORT ATP-BINDING PROTEIN OSMV"/>
    <property type="match status" value="1"/>
</dbReference>
<evidence type="ECO:0000256" key="3">
    <source>
        <dbReference type="ARBA" id="ARBA00022741"/>
    </source>
</evidence>
<dbReference type="SUPFAM" id="SSF52540">
    <property type="entry name" value="P-loop containing nucleoside triphosphate hydrolases"/>
    <property type="match status" value="1"/>
</dbReference>
<comment type="similarity">
    <text evidence="1">Belongs to the ABC transporter superfamily.</text>
</comment>
<sequence>MTSEPHRPPEGPSAHREAATLELRHIRKQYAGTAEPAIDDLSLEVPAGEICVLVGPSGCGKTTAMRLVNRMIEPTSGDILIDGASIMDRHPAELRREIGYAIQQIGLFPHQTVADNIAVVPKLLGWDRRRVSARVEELLDLIGLEPAMAARYPGQLSGGQRQRVGVARALAADPPLMLMDEPFGAIDPISRERLQNEFLRLQGEIRKTIVFVTHDIDEAIKMGDRIAVLRKGGVLAQYATPAELLMAPADEFVEDFVGADRALKRLALQRVRDIDLWDAPTVRVGDPGAQARERAAASPIGHALLVDDDGRPVSWLSATDLAADTVRPHEGRLTTVELDDILRDALADLLQGQVMYGVVTDGGGRVAGVLSVEVISGFLTEQGAGSIDEAPAPADRAAQ</sequence>
<dbReference type="PROSITE" id="PS50893">
    <property type="entry name" value="ABC_TRANSPORTER_2"/>
    <property type="match status" value="1"/>
</dbReference>
<dbReference type="InterPro" id="IPR027417">
    <property type="entry name" value="P-loop_NTPase"/>
</dbReference>
<dbReference type="InterPro" id="IPR046342">
    <property type="entry name" value="CBS_dom_sf"/>
</dbReference>
<protein>
    <submittedName>
        <fullName evidence="6">ABC transporter ATP-binding protein</fullName>
    </submittedName>
</protein>
<organism evidence="6 7">
    <name type="scientific">Paraconexibacter antarcticus</name>
    <dbReference type="NCBI Taxonomy" id="2949664"/>
    <lineage>
        <taxon>Bacteria</taxon>
        <taxon>Bacillati</taxon>
        <taxon>Actinomycetota</taxon>
        <taxon>Thermoleophilia</taxon>
        <taxon>Solirubrobacterales</taxon>
        <taxon>Paraconexibacteraceae</taxon>
        <taxon>Paraconexibacter</taxon>
    </lineage>
</organism>
<evidence type="ECO:0000313" key="7">
    <source>
        <dbReference type="Proteomes" id="UP001056035"/>
    </source>
</evidence>
<keyword evidence="4 6" id="KW-0067">ATP-binding</keyword>
<reference evidence="6 7" key="1">
    <citation type="submission" date="2022-06" db="EMBL/GenBank/DDBJ databases">
        <title>Paraconexibacter antarcticus.</title>
        <authorList>
            <person name="Kim C.S."/>
        </authorList>
    </citation>
    <scope>NUCLEOTIDE SEQUENCE [LARGE SCALE GENOMIC DNA]</scope>
    <source>
        <strain evidence="6 7">02-257</strain>
    </source>
</reference>
<dbReference type="GO" id="GO:0005524">
    <property type="term" value="F:ATP binding"/>
    <property type="evidence" value="ECO:0007669"/>
    <property type="project" value="UniProtKB-KW"/>
</dbReference>
<dbReference type="SUPFAM" id="SSF54631">
    <property type="entry name" value="CBS-domain pair"/>
    <property type="match status" value="1"/>
</dbReference>